<dbReference type="EMBL" id="HE971709">
    <property type="protein sequence ID" value="CCK24451.1"/>
    <property type="molecule type" value="Genomic_DNA"/>
</dbReference>
<feature type="domain" description="HD Cas3-type" evidence="4">
    <location>
        <begin position="16"/>
        <end position="224"/>
    </location>
</feature>
<evidence type="ECO:0000313" key="6">
    <source>
        <dbReference type="Proteomes" id="UP000008043"/>
    </source>
</evidence>
<dbReference type="OrthoDB" id="4105229at2"/>
<evidence type="ECO:0000313" key="5">
    <source>
        <dbReference type="EMBL" id="CCK24451.1"/>
    </source>
</evidence>
<evidence type="ECO:0000256" key="1">
    <source>
        <dbReference type="ARBA" id="ARBA00022723"/>
    </source>
</evidence>
<keyword evidence="1" id="KW-0479">Metal-binding</keyword>
<name>K4QSD3_STRDJ</name>
<gene>
    <name evidence="5" type="ORF">BN159_0072</name>
</gene>
<keyword evidence="2" id="KW-0378">Hydrolase</keyword>
<keyword evidence="6" id="KW-1185">Reference proteome</keyword>
<dbReference type="InterPro" id="IPR006483">
    <property type="entry name" value="CRISPR-assoc_Cas3_HD"/>
</dbReference>
<dbReference type="GO" id="GO:0016787">
    <property type="term" value="F:hydrolase activity"/>
    <property type="evidence" value="ECO:0007669"/>
    <property type="project" value="UniProtKB-KW"/>
</dbReference>
<dbReference type="KEGG" id="sdv:BN159_0072"/>
<dbReference type="AlphaFoldDB" id="K4QSD3"/>
<organism evidence="5 6">
    <name type="scientific">Streptomyces davaonensis (strain DSM 101723 / JCM 4913 / KCC S-0913 / 768)</name>
    <dbReference type="NCBI Taxonomy" id="1214101"/>
    <lineage>
        <taxon>Bacteria</taxon>
        <taxon>Bacillati</taxon>
        <taxon>Actinomycetota</taxon>
        <taxon>Actinomycetes</taxon>
        <taxon>Kitasatosporales</taxon>
        <taxon>Streptomycetaceae</taxon>
        <taxon>Streptomyces</taxon>
    </lineage>
</organism>
<dbReference type="Pfam" id="PF18019">
    <property type="entry name" value="Cas3_HD"/>
    <property type="match status" value="1"/>
</dbReference>
<keyword evidence="3" id="KW-0051">Antiviral defense</keyword>
<dbReference type="Proteomes" id="UP000008043">
    <property type="component" value="Chromosome"/>
</dbReference>
<dbReference type="HOGENOM" id="CLU_983219_0_0_11"/>
<reference evidence="5 6" key="1">
    <citation type="journal article" date="2012" name="J. Bacteriol.">
        <title>Genome sequence of the bacterium Streptomyces davawensis JCM 4913 and heterologous production of the unique antibiotic roseoflavin.</title>
        <authorList>
            <person name="Jankowitsch F."/>
            <person name="Schwarz J."/>
            <person name="Ruckert C."/>
            <person name="Gust B."/>
            <person name="Szczepanowski R."/>
            <person name="Blom J."/>
            <person name="Pelzer S."/>
            <person name="Kalinowski J."/>
            <person name="Mack M."/>
        </authorList>
    </citation>
    <scope>NUCLEOTIDE SEQUENCE [LARGE SCALE GENOMIC DNA]</scope>
    <source>
        <strain evidence="6">DSM 101723 / JCM 4913 / KCC S-0913 / 768</strain>
    </source>
</reference>
<evidence type="ECO:0000256" key="2">
    <source>
        <dbReference type="ARBA" id="ARBA00022801"/>
    </source>
</evidence>
<dbReference type="eggNOG" id="ENOG503032R">
    <property type="taxonomic scope" value="Bacteria"/>
</dbReference>
<dbReference type="Gene3D" id="1.10.3210.30">
    <property type="match status" value="1"/>
</dbReference>
<proteinExistence type="predicted"/>
<dbReference type="RefSeq" id="WP_015654856.1">
    <property type="nucleotide sequence ID" value="NC_020504.1"/>
</dbReference>
<accession>K4QSD3</accession>
<evidence type="ECO:0000259" key="4">
    <source>
        <dbReference type="Pfam" id="PF18019"/>
    </source>
</evidence>
<dbReference type="GO" id="GO:0051607">
    <property type="term" value="P:defense response to virus"/>
    <property type="evidence" value="ECO:0007669"/>
    <property type="project" value="UniProtKB-KW"/>
</dbReference>
<dbReference type="STRING" id="1214101.BN159_0072"/>
<dbReference type="GO" id="GO:0046872">
    <property type="term" value="F:metal ion binding"/>
    <property type="evidence" value="ECO:0007669"/>
    <property type="project" value="UniProtKB-KW"/>
</dbReference>
<evidence type="ECO:0000256" key="3">
    <source>
        <dbReference type="ARBA" id="ARBA00023118"/>
    </source>
</evidence>
<dbReference type="PATRIC" id="fig|1214101.3.peg.71"/>
<sequence>MGDSEDLNSIAYQWCWGSIAPSGPQVWNPLVAEMVTAGSVMLELWEQVLRPRQRADLTDGFAAEAEQSARLAAAFLAGVSRIGHASPARMVSFGARQEPSPAFEQAHTAWREQALRAGLPLPPIGARVRHADPEHITAAVLPRLTGCDCAGYVDGERCRDQDHQGLYVAAYALNRHGADVLHADTVAKAYRATGDPAWDAVRAALVNAVAHHVGIDARSLPHLIRPADPLRLTAFGRLVAQSCRLARGNTLRGFASPHDTLQMMSDRARVHAREAVSRLRVAG</sequence>
<dbReference type="InterPro" id="IPR038257">
    <property type="entry name" value="CRISPR-assoc_Cas3_HD_sf"/>
</dbReference>
<protein>
    <recommendedName>
        <fullName evidence="4">HD Cas3-type domain-containing protein</fullName>
    </recommendedName>
</protein>